<evidence type="ECO:0000256" key="5">
    <source>
        <dbReference type="ARBA" id="ARBA00022705"/>
    </source>
</evidence>
<evidence type="ECO:0000256" key="1">
    <source>
        <dbReference type="ARBA" id="ARBA00022478"/>
    </source>
</evidence>
<keyword evidence="10" id="KW-1185">Reference proteome</keyword>
<organism evidence="9 10">
    <name type="scientific">Rhodovibrio sodomensis</name>
    <dbReference type="NCBI Taxonomy" id="1088"/>
    <lineage>
        <taxon>Bacteria</taxon>
        <taxon>Pseudomonadati</taxon>
        <taxon>Pseudomonadota</taxon>
        <taxon>Alphaproteobacteria</taxon>
        <taxon>Rhodospirillales</taxon>
        <taxon>Rhodovibrionaceae</taxon>
        <taxon>Rhodovibrio</taxon>
    </lineage>
</organism>
<dbReference type="Gene3D" id="3.40.1360.10">
    <property type="match status" value="1"/>
</dbReference>
<dbReference type="CDD" id="cd01029">
    <property type="entry name" value="TOPRIM_primases"/>
    <property type="match status" value="1"/>
</dbReference>
<keyword evidence="2" id="KW-0639">Primosome</keyword>
<dbReference type="InterPro" id="IPR036977">
    <property type="entry name" value="DNA_primase_Znf_CHC2"/>
</dbReference>
<evidence type="ECO:0000256" key="2">
    <source>
        <dbReference type="ARBA" id="ARBA00022515"/>
    </source>
</evidence>
<evidence type="ECO:0000256" key="3">
    <source>
        <dbReference type="ARBA" id="ARBA00022679"/>
    </source>
</evidence>
<accession>A0ABS1DDN6</accession>
<dbReference type="Proteomes" id="UP001296873">
    <property type="component" value="Unassembled WGS sequence"/>
</dbReference>
<evidence type="ECO:0000256" key="6">
    <source>
        <dbReference type="ARBA" id="ARBA00023163"/>
    </source>
</evidence>
<feature type="domain" description="DUF7146" evidence="8">
    <location>
        <begin position="128"/>
        <end position="227"/>
    </location>
</feature>
<keyword evidence="1" id="KW-0240">DNA-directed RNA polymerase</keyword>
<keyword evidence="3" id="KW-0808">Transferase</keyword>
<dbReference type="SUPFAM" id="SSF56731">
    <property type="entry name" value="DNA primase core"/>
    <property type="match status" value="1"/>
</dbReference>
<dbReference type="InterPro" id="IPR050219">
    <property type="entry name" value="DnaG_primase"/>
</dbReference>
<evidence type="ECO:0000259" key="7">
    <source>
        <dbReference type="Pfam" id="PF13362"/>
    </source>
</evidence>
<dbReference type="InterPro" id="IPR034154">
    <property type="entry name" value="TOPRIM_DnaG/twinkle"/>
</dbReference>
<dbReference type="Pfam" id="PF23639">
    <property type="entry name" value="DUF7146"/>
    <property type="match status" value="1"/>
</dbReference>
<name>A0ABS1DDN6_9PROT</name>
<reference evidence="9 10" key="1">
    <citation type="journal article" date="2020" name="Microorganisms">
        <title>Osmotic Adaptation and Compatible Solute Biosynthesis of Phototrophic Bacteria as Revealed from Genome Analyses.</title>
        <authorList>
            <person name="Imhoff J.F."/>
            <person name="Rahn T."/>
            <person name="Kunzel S."/>
            <person name="Keller A."/>
            <person name="Neulinger S.C."/>
        </authorList>
    </citation>
    <scope>NUCLEOTIDE SEQUENCE [LARGE SCALE GENOMIC DNA]</scope>
    <source>
        <strain evidence="9 10">DSM 9895</strain>
    </source>
</reference>
<evidence type="ECO:0000256" key="4">
    <source>
        <dbReference type="ARBA" id="ARBA00022695"/>
    </source>
</evidence>
<dbReference type="InterPro" id="IPR006171">
    <property type="entry name" value="TOPRIM_dom"/>
</dbReference>
<comment type="caution">
    <text evidence="9">The sequence shown here is derived from an EMBL/GenBank/DDBJ whole genome shotgun (WGS) entry which is preliminary data.</text>
</comment>
<evidence type="ECO:0000313" key="9">
    <source>
        <dbReference type="EMBL" id="MBK1668324.1"/>
    </source>
</evidence>
<proteinExistence type="predicted"/>
<protein>
    <recommendedName>
        <fullName evidence="11">Toprim domain-containing protein</fullName>
    </recommendedName>
</protein>
<evidence type="ECO:0000313" key="10">
    <source>
        <dbReference type="Proteomes" id="UP001296873"/>
    </source>
</evidence>
<keyword evidence="6" id="KW-0804">Transcription</keyword>
<evidence type="ECO:0000259" key="8">
    <source>
        <dbReference type="Pfam" id="PF23639"/>
    </source>
</evidence>
<dbReference type="Pfam" id="PF13362">
    <property type="entry name" value="Toprim_3"/>
    <property type="match status" value="1"/>
</dbReference>
<dbReference type="PANTHER" id="PTHR30313:SF2">
    <property type="entry name" value="DNA PRIMASE"/>
    <property type="match status" value="1"/>
</dbReference>
<evidence type="ECO:0008006" key="11">
    <source>
        <dbReference type="Google" id="ProtNLM"/>
    </source>
</evidence>
<sequence length="353" mass="38430">MVLRKEKTPAVANRGLSETVCMAADSPKDSATRVPEQPLSLRELARKHDGRWQGDKLLIRCPAHDDRNPSCLVSPDPEKSGGVSVHCFAGCDWRDVKDALGLNCRHVGDIYPSRQVGDTESAQVGHSNRDELVKRVLGECQPIGGQAADYLRERGIHIPLPDCLRLHPHCWHTGAREAFPALIAVATTDNGPTGLQRTYLAPDGRSKAPVDPAKMSLGRIRGAAVRLTPPAGTLWLTEGVEDGLSLVQMMHQAVWATLGTSGMATVELPDVVERVILAPDNDPAGQASIDKAARRFHHEGRDVRIARPPMGQDWNDVLGEYEERAAILQFDALQPVNWAEDAARRAVIGGRHG</sequence>
<gene>
    <name evidence="9" type="ORF">CKO28_09785</name>
</gene>
<feature type="domain" description="Toprim" evidence="7">
    <location>
        <begin position="234"/>
        <end position="319"/>
    </location>
</feature>
<dbReference type="EMBL" id="NRRL01000021">
    <property type="protein sequence ID" value="MBK1668324.1"/>
    <property type="molecule type" value="Genomic_DNA"/>
</dbReference>
<dbReference type="InterPro" id="IPR055570">
    <property type="entry name" value="DUF7146"/>
</dbReference>
<dbReference type="Gene3D" id="3.90.580.10">
    <property type="entry name" value="Zinc finger, CHC2-type domain"/>
    <property type="match status" value="1"/>
</dbReference>
<keyword evidence="5" id="KW-0235">DNA replication</keyword>
<keyword evidence="4" id="KW-0548">Nucleotidyltransferase</keyword>
<dbReference type="PANTHER" id="PTHR30313">
    <property type="entry name" value="DNA PRIMASE"/>
    <property type="match status" value="1"/>
</dbReference>